<dbReference type="OrthoDB" id="9800958at2"/>
<proteinExistence type="inferred from homology"/>
<dbReference type="InterPro" id="IPR004101">
    <property type="entry name" value="Mur_ligase_C"/>
</dbReference>
<accession>A0A346DZC7</accession>
<feature type="domain" description="Mur ligase central" evidence="11">
    <location>
        <begin position="111"/>
        <end position="315"/>
    </location>
</feature>
<keyword evidence="5 7" id="KW-0131">Cell cycle</keyword>
<comment type="cofactor">
    <cofactor evidence="7">
        <name>Mg(2+)</name>
        <dbReference type="ChEBI" id="CHEBI:18420"/>
    </cofactor>
</comment>
<dbReference type="GO" id="GO:0071555">
    <property type="term" value="P:cell wall organization"/>
    <property type="evidence" value="ECO:0007669"/>
    <property type="project" value="UniProtKB-KW"/>
</dbReference>
<feature type="modified residue" description="N6-carboxylysine" evidence="7">
    <location>
        <position position="222"/>
    </location>
</feature>
<dbReference type="RefSeq" id="WP_115955920.1">
    <property type="nucleotide sequence ID" value="NZ_CP028374.1"/>
</dbReference>
<evidence type="ECO:0000313" key="12">
    <source>
        <dbReference type="EMBL" id="AXN02082.1"/>
    </source>
</evidence>
<dbReference type="InterPro" id="IPR005761">
    <property type="entry name" value="UDP-N-AcMur-Glu-dNH2Pim_ligase"/>
</dbReference>
<dbReference type="SUPFAM" id="SSF53623">
    <property type="entry name" value="MurD-like peptide ligases, catalytic domain"/>
    <property type="match status" value="1"/>
</dbReference>
<dbReference type="GO" id="GO:0005524">
    <property type="term" value="F:ATP binding"/>
    <property type="evidence" value="ECO:0007669"/>
    <property type="project" value="UniProtKB-UniRule"/>
</dbReference>
<evidence type="ECO:0000256" key="5">
    <source>
        <dbReference type="ARBA" id="ARBA00023306"/>
    </source>
</evidence>
<feature type="binding site" evidence="7">
    <location>
        <position position="27"/>
    </location>
    <ligand>
        <name>UDP-N-acetyl-alpha-D-muramoyl-L-alanyl-D-glutamate</name>
        <dbReference type="ChEBI" id="CHEBI:83900"/>
    </ligand>
</feature>
<dbReference type="AlphaFoldDB" id="A0A346DZC7"/>
<dbReference type="HAMAP" id="MF_00208">
    <property type="entry name" value="MurE"/>
    <property type="match status" value="1"/>
</dbReference>
<feature type="binding site" evidence="7">
    <location>
        <position position="182"/>
    </location>
    <ligand>
        <name>UDP-N-acetyl-alpha-D-muramoyl-L-alanyl-D-glutamate</name>
        <dbReference type="ChEBI" id="CHEBI:83900"/>
    </ligand>
</feature>
<keyword evidence="2 7" id="KW-0132">Cell division</keyword>
<keyword evidence="4 7" id="KW-0573">Peptidoglycan synthesis</keyword>
<evidence type="ECO:0000259" key="10">
    <source>
        <dbReference type="Pfam" id="PF02875"/>
    </source>
</evidence>
<dbReference type="Pfam" id="PF02875">
    <property type="entry name" value="Mur_ligase_C"/>
    <property type="match status" value="1"/>
</dbReference>
<feature type="binding site" evidence="7">
    <location>
        <position position="190"/>
    </location>
    <ligand>
        <name>UDP-N-acetyl-alpha-D-muramoyl-L-alanyl-D-glutamate</name>
        <dbReference type="ChEBI" id="CHEBI:83900"/>
    </ligand>
</feature>
<keyword evidence="13" id="KW-1185">Reference proteome</keyword>
<evidence type="ECO:0000256" key="1">
    <source>
        <dbReference type="ARBA" id="ARBA00005898"/>
    </source>
</evidence>
<dbReference type="NCBIfam" id="NF001123">
    <property type="entry name" value="PRK00139.1-1"/>
    <property type="match status" value="1"/>
</dbReference>
<comment type="caution">
    <text evidence="7">Lacks conserved residue(s) required for the propagation of feature annotation.</text>
</comment>
<evidence type="ECO:0000259" key="11">
    <source>
        <dbReference type="Pfam" id="PF08245"/>
    </source>
</evidence>
<dbReference type="EMBL" id="CP028374">
    <property type="protein sequence ID" value="AXN02082.1"/>
    <property type="molecule type" value="Genomic_DNA"/>
</dbReference>
<dbReference type="EC" id="6.3.2.-" evidence="7"/>
<feature type="binding site" evidence="7">
    <location>
        <begin position="113"/>
        <end position="119"/>
    </location>
    <ligand>
        <name>ATP</name>
        <dbReference type="ChEBI" id="CHEBI:30616"/>
    </ligand>
</feature>
<keyword evidence="7" id="KW-0067">ATP-binding</keyword>
<comment type="function">
    <text evidence="7">Catalyzes the addition of an amino acid to the nucleotide precursor UDP-N-acetylmuramoyl-L-alanyl-D-glutamate (UMAG) in the biosynthesis of bacterial cell-wall peptidoglycan.</text>
</comment>
<feature type="binding site" evidence="7">
    <location>
        <position position="25"/>
    </location>
    <ligand>
        <name>UDP-N-acetyl-alpha-D-muramoyl-L-alanyl-D-glutamate</name>
        <dbReference type="ChEBI" id="CHEBI:83900"/>
    </ligand>
</feature>
<dbReference type="GO" id="GO:0000287">
    <property type="term" value="F:magnesium ion binding"/>
    <property type="evidence" value="ECO:0007669"/>
    <property type="project" value="UniProtKB-UniRule"/>
</dbReference>
<dbReference type="GO" id="GO:0016881">
    <property type="term" value="F:acid-amino acid ligase activity"/>
    <property type="evidence" value="ECO:0007669"/>
    <property type="project" value="UniProtKB-UniRule"/>
</dbReference>
<keyword evidence="7" id="KW-0963">Cytoplasm</keyword>
<dbReference type="PANTHER" id="PTHR23135">
    <property type="entry name" value="MUR LIGASE FAMILY MEMBER"/>
    <property type="match status" value="1"/>
</dbReference>
<reference evidence="12 13" key="1">
    <citation type="submission" date="2018-03" db="EMBL/GenBank/DDBJ databases">
        <title>A parallel universe: an anciently diverged bacterial symbiosis in a Hawaiian planthopper (Hemiptera: Cixiidae) reveals rearranged nutritional responsibilities.</title>
        <authorList>
            <person name="Bennett G."/>
            <person name="Mao M."/>
        </authorList>
    </citation>
    <scope>NUCLEOTIDE SEQUENCE [LARGE SCALE GENOMIC DNA]</scope>
    <source>
        <strain evidence="12 13">OLIH</strain>
    </source>
</reference>
<dbReference type="Gene3D" id="3.40.1390.10">
    <property type="entry name" value="MurE/MurF, N-terminal domain"/>
    <property type="match status" value="1"/>
</dbReference>
<keyword evidence="7" id="KW-0460">Magnesium</keyword>
<evidence type="ECO:0000259" key="9">
    <source>
        <dbReference type="Pfam" id="PF01225"/>
    </source>
</evidence>
<dbReference type="Gene3D" id="3.40.1190.10">
    <property type="entry name" value="Mur-like, catalytic domain"/>
    <property type="match status" value="1"/>
</dbReference>
<keyword evidence="7" id="KW-0547">Nucleotide-binding</keyword>
<dbReference type="Gene3D" id="3.90.190.20">
    <property type="entry name" value="Mur ligase, C-terminal domain"/>
    <property type="match status" value="1"/>
</dbReference>
<dbReference type="NCBIfam" id="NF001126">
    <property type="entry name" value="PRK00139.1-4"/>
    <property type="match status" value="1"/>
</dbReference>
<feature type="binding site" evidence="7">
    <location>
        <position position="154"/>
    </location>
    <ligand>
        <name>UDP-N-acetyl-alpha-D-muramoyl-L-alanyl-D-glutamate</name>
        <dbReference type="ChEBI" id="CHEBI:83900"/>
    </ligand>
</feature>
<dbReference type="KEGG" id="ppet:C9I82_106"/>
<feature type="domain" description="Mur ligase C-terminal" evidence="10">
    <location>
        <begin position="338"/>
        <end position="464"/>
    </location>
</feature>
<dbReference type="InterPro" id="IPR000713">
    <property type="entry name" value="Mur_ligase_N"/>
</dbReference>
<dbReference type="GO" id="GO:0009252">
    <property type="term" value="P:peptidoglycan biosynthetic process"/>
    <property type="evidence" value="ECO:0007669"/>
    <property type="project" value="UniProtKB-UniRule"/>
</dbReference>
<gene>
    <name evidence="7" type="primary">murE</name>
    <name evidence="12" type="ORF">C9I82_106</name>
</gene>
<evidence type="ECO:0000256" key="4">
    <source>
        <dbReference type="ARBA" id="ARBA00022984"/>
    </source>
</evidence>
<comment type="pathway">
    <text evidence="7 8">Cell wall biogenesis; peptidoglycan biosynthesis.</text>
</comment>
<comment type="subcellular location">
    <subcellularLocation>
        <location evidence="7 8">Cytoplasm</location>
    </subcellularLocation>
</comment>
<dbReference type="Pfam" id="PF01225">
    <property type="entry name" value="Mur_ligase"/>
    <property type="match status" value="1"/>
</dbReference>
<keyword evidence="7 12" id="KW-0436">Ligase</keyword>
<comment type="similarity">
    <text evidence="1 7">Belongs to the MurCDEF family. MurE subfamily.</text>
</comment>
<sequence length="494" mass="56193">MLYLDYLLSPWLFNVPKIKISNISLNSKLIIGGDLFVAKLGYNVDGRNYIIDALIRGASAVLVEINNLFLDTYIIYFGDVPIIYFLNLSKKLSFISQRFYPISNKLRLIAITGTNGKSTISHLIAQWVVLLGNTGAVMGTIGNGIYGDLCPSINTTESAVEVCKMLYRFSKQKADIVSIEVSSHGLVQNRVLSLPFTAAIFSNITIDHLDYHVDMKRYIKAKWLLFSKHDIDISIINIDDDVGKCWVKKISRVVCVTTNRNLFFGKNEYWLKLDNVKYNFNNTIIYFDSFWGKGIFSTKLIGKFNVINILLSLATLLWMGYSLTDLISTAKFLKPIVGRMEMFHSTNKPTVIIDYAHTPDALKKSLISARFYCKNKLWCIFGCGGDRDKSKRSIMGSIAEQLSDYVVITVDNSRYENPIYIINDIKSGFTNKNNKKYFLDRLKAIFSTILYVDNEDLVLIAGKGHENYQIIGNRYVNYSDHLVVGEALKKRYSF</sequence>
<feature type="binding site" evidence="7">
    <location>
        <begin position="155"/>
        <end position="156"/>
    </location>
    <ligand>
        <name>UDP-N-acetyl-alpha-D-muramoyl-L-alanyl-D-glutamate</name>
        <dbReference type="ChEBI" id="CHEBI:83900"/>
    </ligand>
</feature>
<evidence type="ECO:0000256" key="8">
    <source>
        <dbReference type="RuleBase" id="RU004135"/>
    </source>
</evidence>
<protein>
    <recommendedName>
        <fullName evidence="7">UDP-N-acetylmuramyl-tripeptide synthetase</fullName>
        <ecNumber evidence="7">6.3.2.-</ecNumber>
    </recommendedName>
    <alternativeName>
        <fullName evidence="7">UDP-MurNAc-tripeptide synthetase</fullName>
    </alternativeName>
</protein>
<organism evidence="12 13">
    <name type="scientific">Candidatus Purcelliella pentastirinorum</name>
    <dbReference type="NCBI Taxonomy" id="472834"/>
    <lineage>
        <taxon>Bacteria</taxon>
        <taxon>Pseudomonadati</taxon>
        <taxon>Pseudomonadota</taxon>
        <taxon>Gammaproteobacteria</taxon>
        <taxon>Enterobacterales</taxon>
        <taxon>Enterobacteriaceae</taxon>
        <taxon>Candidatus Purcelliella</taxon>
    </lineage>
</organism>
<keyword evidence="3 7" id="KW-0133">Cell shape</keyword>
<dbReference type="UniPathway" id="UPA00219"/>
<feature type="domain" description="Mur ligase N-terminal catalytic" evidence="9">
    <location>
        <begin position="19"/>
        <end position="99"/>
    </location>
</feature>
<dbReference type="SUPFAM" id="SSF53244">
    <property type="entry name" value="MurD-like peptide ligases, peptide-binding domain"/>
    <property type="match status" value="1"/>
</dbReference>
<name>A0A346DZC7_9ENTR</name>
<keyword evidence="6 7" id="KW-0961">Cell wall biogenesis/degradation</keyword>
<evidence type="ECO:0000256" key="3">
    <source>
        <dbReference type="ARBA" id="ARBA00022960"/>
    </source>
</evidence>
<dbReference type="InterPro" id="IPR036615">
    <property type="entry name" value="Mur_ligase_C_dom_sf"/>
</dbReference>
<dbReference type="SUPFAM" id="SSF63418">
    <property type="entry name" value="MurE/MurF N-terminal domain"/>
    <property type="match status" value="1"/>
</dbReference>
<comment type="PTM">
    <text evidence="7">Carboxylation is probably crucial for Mg(2+) binding and, consequently, for the gamma-phosphate positioning of ATP.</text>
</comment>
<dbReference type="PANTHER" id="PTHR23135:SF4">
    <property type="entry name" value="UDP-N-ACETYLMURAMOYL-L-ALANYL-D-GLUTAMATE--2,6-DIAMINOPIMELATE LIGASE MURE HOMOLOG, CHLOROPLASTIC"/>
    <property type="match status" value="1"/>
</dbReference>
<evidence type="ECO:0000256" key="2">
    <source>
        <dbReference type="ARBA" id="ARBA00022618"/>
    </source>
</evidence>
<feature type="binding site" evidence="7">
    <location>
        <position position="188"/>
    </location>
    <ligand>
        <name>UDP-N-acetyl-alpha-D-muramoyl-L-alanyl-D-glutamate</name>
        <dbReference type="ChEBI" id="CHEBI:83900"/>
    </ligand>
</feature>
<dbReference type="GO" id="GO:0051301">
    <property type="term" value="P:cell division"/>
    <property type="evidence" value="ECO:0007669"/>
    <property type="project" value="UniProtKB-KW"/>
</dbReference>
<evidence type="ECO:0000313" key="13">
    <source>
        <dbReference type="Proteomes" id="UP000256856"/>
    </source>
</evidence>
<dbReference type="InterPro" id="IPR036565">
    <property type="entry name" value="Mur-like_cat_sf"/>
</dbReference>
<dbReference type="Proteomes" id="UP000256856">
    <property type="component" value="Chromosome"/>
</dbReference>
<dbReference type="InterPro" id="IPR035911">
    <property type="entry name" value="MurE/MurF_N"/>
</dbReference>
<dbReference type="NCBIfam" id="TIGR01085">
    <property type="entry name" value="murE"/>
    <property type="match status" value="1"/>
</dbReference>
<dbReference type="GO" id="GO:0005737">
    <property type="term" value="C:cytoplasm"/>
    <property type="evidence" value="ECO:0007669"/>
    <property type="project" value="UniProtKB-SubCell"/>
</dbReference>
<dbReference type="Pfam" id="PF08245">
    <property type="entry name" value="Mur_ligase_M"/>
    <property type="match status" value="1"/>
</dbReference>
<evidence type="ECO:0000256" key="6">
    <source>
        <dbReference type="ARBA" id="ARBA00023316"/>
    </source>
</evidence>
<dbReference type="InterPro" id="IPR013221">
    <property type="entry name" value="Mur_ligase_cen"/>
</dbReference>
<evidence type="ECO:0000256" key="7">
    <source>
        <dbReference type="HAMAP-Rule" id="MF_00208"/>
    </source>
</evidence>
<dbReference type="GO" id="GO:0008360">
    <property type="term" value="P:regulation of cell shape"/>
    <property type="evidence" value="ECO:0007669"/>
    <property type="project" value="UniProtKB-KW"/>
</dbReference>